<organism evidence="1 2">
    <name type="scientific">Aegilops tauschii subsp. strangulata</name>
    <name type="common">Goatgrass</name>
    <dbReference type="NCBI Taxonomy" id="200361"/>
    <lineage>
        <taxon>Eukaryota</taxon>
        <taxon>Viridiplantae</taxon>
        <taxon>Streptophyta</taxon>
        <taxon>Embryophyta</taxon>
        <taxon>Tracheophyta</taxon>
        <taxon>Spermatophyta</taxon>
        <taxon>Magnoliopsida</taxon>
        <taxon>Liliopsida</taxon>
        <taxon>Poales</taxon>
        <taxon>Poaceae</taxon>
        <taxon>BOP clade</taxon>
        <taxon>Pooideae</taxon>
        <taxon>Triticodae</taxon>
        <taxon>Triticeae</taxon>
        <taxon>Triticinae</taxon>
        <taxon>Aegilops</taxon>
    </lineage>
</organism>
<reference evidence="2" key="1">
    <citation type="journal article" date="2014" name="Science">
        <title>Ancient hybridizations among the ancestral genomes of bread wheat.</title>
        <authorList>
            <consortium name="International Wheat Genome Sequencing Consortium,"/>
            <person name="Marcussen T."/>
            <person name="Sandve S.R."/>
            <person name="Heier L."/>
            <person name="Spannagl M."/>
            <person name="Pfeifer M."/>
            <person name="Jakobsen K.S."/>
            <person name="Wulff B.B."/>
            <person name="Steuernagel B."/>
            <person name="Mayer K.F."/>
            <person name="Olsen O.A."/>
        </authorList>
    </citation>
    <scope>NUCLEOTIDE SEQUENCE [LARGE SCALE GENOMIC DNA]</scope>
    <source>
        <strain evidence="2">cv. AL8/78</strain>
    </source>
</reference>
<sequence length="105" mass="11586">MLNSQIDQPLMNSHSQDRFASAAHIVFDTWSESGTPDESTSIIENHSPSTIPNLRGRVLHVVIHQVQLSVSAEVIDQVFPAYGDNRRKFSVPSSAITSSCPFFVC</sequence>
<proteinExistence type="predicted"/>
<dbReference type="EnsemblPlants" id="AET1Gv20389900.31">
    <property type="protein sequence ID" value="AET1Gv20389900.31"/>
    <property type="gene ID" value="AET1Gv20389900"/>
</dbReference>
<evidence type="ECO:0000313" key="2">
    <source>
        <dbReference type="Proteomes" id="UP000015105"/>
    </source>
</evidence>
<reference evidence="1" key="3">
    <citation type="journal article" date="2017" name="Nature">
        <title>Genome sequence of the progenitor of the wheat D genome Aegilops tauschii.</title>
        <authorList>
            <person name="Luo M.C."/>
            <person name="Gu Y.Q."/>
            <person name="Puiu D."/>
            <person name="Wang H."/>
            <person name="Twardziok S.O."/>
            <person name="Deal K.R."/>
            <person name="Huo N."/>
            <person name="Zhu T."/>
            <person name="Wang L."/>
            <person name="Wang Y."/>
            <person name="McGuire P.E."/>
            <person name="Liu S."/>
            <person name="Long H."/>
            <person name="Ramasamy R.K."/>
            <person name="Rodriguez J.C."/>
            <person name="Van S.L."/>
            <person name="Yuan L."/>
            <person name="Wang Z."/>
            <person name="Xia Z."/>
            <person name="Xiao L."/>
            <person name="Anderson O.D."/>
            <person name="Ouyang S."/>
            <person name="Liang Y."/>
            <person name="Zimin A.V."/>
            <person name="Pertea G."/>
            <person name="Qi P."/>
            <person name="Bennetzen J.L."/>
            <person name="Dai X."/>
            <person name="Dawson M.W."/>
            <person name="Muller H.G."/>
            <person name="Kugler K."/>
            <person name="Rivarola-Duarte L."/>
            <person name="Spannagl M."/>
            <person name="Mayer K.F.X."/>
            <person name="Lu F.H."/>
            <person name="Bevan M.W."/>
            <person name="Leroy P."/>
            <person name="Li P."/>
            <person name="You F.M."/>
            <person name="Sun Q."/>
            <person name="Liu Z."/>
            <person name="Lyons E."/>
            <person name="Wicker T."/>
            <person name="Salzberg S.L."/>
            <person name="Devos K.M."/>
            <person name="Dvorak J."/>
        </authorList>
    </citation>
    <scope>NUCLEOTIDE SEQUENCE [LARGE SCALE GENOMIC DNA]</scope>
    <source>
        <strain evidence="1">cv. AL8/78</strain>
    </source>
</reference>
<name>A0A452YED2_AEGTS</name>
<keyword evidence="2" id="KW-1185">Reference proteome</keyword>
<dbReference type="Gramene" id="AET1Gv20389900.31">
    <property type="protein sequence ID" value="AET1Gv20389900.31"/>
    <property type="gene ID" value="AET1Gv20389900"/>
</dbReference>
<reference evidence="2" key="2">
    <citation type="journal article" date="2017" name="Nat. Plants">
        <title>The Aegilops tauschii genome reveals multiple impacts of transposons.</title>
        <authorList>
            <person name="Zhao G."/>
            <person name="Zou C."/>
            <person name="Li K."/>
            <person name="Wang K."/>
            <person name="Li T."/>
            <person name="Gao L."/>
            <person name="Zhang X."/>
            <person name="Wang H."/>
            <person name="Yang Z."/>
            <person name="Liu X."/>
            <person name="Jiang W."/>
            <person name="Mao L."/>
            <person name="Kong X."/>
            <person name="Jiao Y."/>
            <person name="Jia J."/>
        </authorList>
    </citation>
    <scope>NUCLEOTIDE SEQUENCE [LARGE SCALE GENOMIC DNA]</scope>
    <source>
        <strain evidence="2">cv. AL8/78</strain>
    </source>
</reference>
<dbReference type="EnsemblPlants" id="AET1Gv20389900.32">
    <property type="protein sequence ID" value="AET1Gv20389900.32"/>
    <property type="gene ID" value="AET1Gv20389900"/>
</dbReference>
<reference evidence="1" key="4">
    <citation type="submission" date="2019-03" db="UniProtKB">
        <authorList>
            <consortium name="EnsemblPlants"/>
        </authorList>
    </citation>
    <scope>IDENTIFICATION</scope>
</reference>
<dbReference type="Proteomes" id="UP000015105">
    <property type="component" value="Chromosome 1D"/>
</dbReference>
<dbReference type="AlphaFoldDB" id="A0A452YED2"/>
<dbReference type="Gramene" id="AET1Gv20389900.32">
    <property type="protein sequence ID" value="AET1Gv20389900.32"/>
    <property type="gene ID" value="AET1Gv20389900"/>
</dbReference>
<accession>A0A452YED2</accession>
<reference evidence="1" key="5">
    <citation type="journal article" date="2021" name="G3 (Bethesda)">
        <title>Aegilops tauschii genome assembly Aet v5.0 features greater sequence contiguity and improved annotation.</title>
        <authorList>
            <person name="Wang L."/>
            <person name="Zhu T."/>
            <person name="Rodriguez J.C."/>
            <person name="Deal K.R."/>
            <person name="Dubcovsky J."/>
            <person name="McGuire P.E."/>
            <person name="Lux T."/>
            <person name="Spannagl M."/>
            <person name="Mayer K.F.X."/>
            <person name="Baldrich P."/>
            <person name="Meyers B.C."/>
            <person name="Huo N."/>
            <person name="Gu Y.Q."/>
            <person name="Zhou H."/>
            <person name="Devos K.M."/>
            <person name="Bennetzen J.L."/>
            <person name="Unver T."/>
            <person name="Budak H."/>
            <person name="Gulick P.J."/>
            <person name="Galiba G."/>
            <person name="Kalapos B."/>
            <person name="Nelson D.R."/>
            <person name="Li P."/>
            <person name="You F.M."/>
            <person name="Luo M.C."/>
            <person name="Dvorak J."/>
        </authorList>
    </citation>
    <scope>NUCLEOTIDE SEQUENCE [LARGE SCALE GENOMIC DNA]</scope>
    <source>
        <strain evidence="1">cv. AL8/78</strain>
    </source>
</reference>
<evidence type="ECO:0000313" key="1">
    <source>
        <dbReference type="EnsemblPlants" id="AET1Gv20389900.32"/>
    </source>
</evidence>
<protein>
    <submittedName>
        <fullName evidence="1">Uncharacterized protein</fullName>
    </submittedName>
</protein>